<dbReference type="STRING" id="869212.Turpa_1976"/>
<evidence type="ECO:0008006" key="4">
    <source>
        <dbReference type="Google" id="ProtNLM"/>
    </source>
</evidence>
<evidence type="ECO:0000256" key="1">
    <source>
        <dbReference type="SAM" id="SignalP"/>
    </source>
</evidence>
<dbReference type="EMBL" id="CP002959">
    <property type="protein sequence ID" value="AFM12623.1"/>
    <property type="molecule type" value="Genomic_DNA"/>
</dbReference>
<proteinExistence type="predicted"/>
<evidence type="ECO:0000313" key="3">
    <source>
        <dbReference type="Proteomes" id="UP000006048"/>
    </source>
</evidence>
<protein>
    <recommendedName>
        <fullName evidence="4">Lipoprotein</fullName>
    </recommendedName>
</protein>
<dbReference type="HOGENOM" id="CLU_058830_0_0_12"/>
<reference evidence="2 3" key="1">
    <citation type="submission" date="2012-06" db="EMBL/GenBank/DDBJ databases">
        <title>The complete chromosome of genome of Turneriella parva DSM 21527.</title>
        <authorList>
            <consortium name="US DOE Joint Genome Institute (JGI-PGF)"/>
            <person name="Lucas S."/>
            <person name="Han J."/>
            <person name="Lapidus A."/>
            <person name="Bruce D."/>
            <person name="Goodwin L."/>
            <person name="Pitluck S."/>
            <person name="Peters L."/>
            <person name="Kyrpides N."/>
            <person name="Mavromatis K."/>
            <person name="Ivanova N."/>
            <person name="Mikhailova N."/>
            <person name="Chertkov O."/>
            <person name="Detter J.C."/>
            <person name="Tapia R."/>
            <person name="Han C."/>
            <person name="Land M."/>
            <person name="Hauser L."/>
            <person name="Markowitz V."/>
            <person name="Cheng J.-F."/>
            <person name="Hugenholtz P."/>
            <person name="Woyke T."/>
            <person name="Wu D."/>
            <person name="Gronow S."/>
            <person name="Wellnitz S."/>
            <person name="Brambilla E."/>
            <person name="Klenk H.-P."/>
            <person name="Eisen J.A."/>
        </authorList>
    </citation>
    <scope>NUCLEOTIDE SEQUENCE [LARGE SCALE GENOMIC DNA]</scope>
    <source>
        <strain evidence="3">ATCC BAA-1111 / DSM 21527 / NCTC 11395 / H</strain>
    </source>
</reference>
<keyword evidence="3" id="KW-1185">Reference proteome</keyword>
<gene>
    <name evidence="2" type="ordered locus">Turpa_1976</name>
</gene>
<feature type="signal peptide" evidence="1">
    <location>
        <begin position="1"/>
        <end position="19"/>
    </location>
</feature>
<accession>I4B5R6</accession>
<dbReference type="KEGG" id="tpx:Turpa_1976"/>
<sequence>MKLKFAVVLVAATALCACATSKAVDEKTGRAANAKADNKTGFYYDDMARYLAGFDLPGDSNLNQYTTSPQYGEHRQKMARFWERVRTQNIEPVTEWRESTLNRNPNGVVCRDNRPAVYPLCGADIINLYTVCPKASEYIMIALEKAGDIPHPEKNSPAYFHGLATMRAVINNIADRNYFSSAHMKSNIIKNAEIPGIAPVLLAFAAGIGWHIVEMEKVFLSPDGIPVALTDENLDFKPRGVRIWFRTDDDRRLRSLTYIEQYLDSESTQETHPLYRYLKQKRGSFMMLKAAVYLMHNDYYRSVREMFMKIPDVLVQDDSGFRYIDIKNDFDIAIYGHFREPAIKMSVRPKNPQQPELAALYIEKNPVELPFHFGYGSLRRPPRSNLMVAHRKGA</sequence>
<keyword evidence="1" id="KW-0732">Signal</keyword>
<organism evidence="2 3">
    <name type="scientific">Turneriella parva (strain ATCC BAA-1111 / DSM 21527 / NCTC 11395 / H)</name>
    <name type="common">Leptospira parva</name>
    <dbReference type="NCBI Taxonomy" id="869212"/>
    <lineage>
        <taxon>Bacteria</taxon>
        <taxon>Pseudomonadati</taxon>
        <taxon>Spirochaetota</taxon>
        <taxon>Spirochaetia</taxon>
        <taxon>Leptospirales</taxon>
        <taxon>Leptospiraceae</taxon>
        <taxon>Turneriella</taxon>
    </lineage>
</organism>
<dbReference type="Proteomes" id="UP000006048">
    <property type="component" value="Chromosome"/>
</dbReference>
<name>I4B5R6_TURPD</name>
<dbReference type="AlphaFoldDB" id="I4B5R6"/>
<dbReference type="RefSeq" id="WP_014803130.1">
    <property type="nucleotide sequence ID" value="NC_018020.1"/>
</dbReference>
<dbReference type="OrthoDB" id="977906at2"/>
<dbReference type="PROSITE" id="PS51257">
    <property type="entry name" value="PROKAR_LIPOPROTEIN"/>
    <property type="match status" value="1"/>
</dbReference>
<feature type="chain" id="PRO_5003685918" description="Lipoprotein" evidence="1">
    <location>
        <begin position="20"/>
        <end position="394"/>
    </location>
</feature>
<evidence type="ECO:0000313" key="2">
    <source>
        <dbReference type="EMBL" id="AFM12623.1"/>
    </source>
</evidence>